<evidence type="ECO:0000313" key="1">
    <source>
        <dbReference type="EMBL" id="MBB4914341.1"/>
    </source>
</evidence>
<comment type="caution">
    <text evidence="1">The sequence shown here is derived from an EMBL/GenBank/DDBJ whole genome shotgun (WGS) entry which is preliminary data.</text>
</comment>
<reference evidence="1 2" key="1">
    <citation type="submission" date="2020-08" db="EMBL/GenBank/DDBJ databases">
        <title>Genomic Encyclopedia of Type Strains, Phase III (KMG-III): the genomes of soil and plant-associated and newly described type strains.</title>
        <authorList>
            <person name="Whitman W."/>
        </authorList>
    </citation>
    <scope>NUCLEOTIDE SEQUENCE [LARGE SCALE GENOMIC DNA]</scope>
    <source>
        <strain evidence="1 2">CECT 8840</strain>
    </source>
</reference>
<keyword evidence="1" id="KW-0808">Transferase</keyword>
<proteinExistence type="predicted"/>
<evidence type="ECO:0000313" key="2">
    <source>
        <dbReference type="Proteomes" id="UP000552644"/>
    </source>
</evidence>
<dbReference type="PANTHER" id="PTHR47505">
    <property type="entry name" value="DNA UTILIZATION PROTEIN YHGH"/>
    <property type="match status" value="1"/>
</dbReference>
<dbReference type="InterPro" id="IPR029057">
    <property type="entry name" value="PRTase-like"/>
</dbReference>
<dbReference type="InterPro" id="IPR051910">
    <property type="entry name" value="ComF/GntX_DNA_util-trans"/>
</dbReference>
<gene>
    <name evidence="1" type="ORF">FHS44_001413</name>
</gene>
<dbReference type="SUPFAM" id="SSF53271">
    <property type="entry name" value="PRTase-like"/>
    <property type="match status" value="1"/>
</dbReference>
<organism evidence="1 2">
    <name type="scientific">Streptosporangium saharense</name>
    <dbReference type="NCBI Taxonomy" id="1706840"/>
    <lineage>
        <taxon>Bacteria</taxon>
        <taxon>Bacillati</taxon>
        <taxon>Actinomycetota</taxon>
        <taxon>Actinomycetes</taxon>
        <taxon>Streptosporangiales</taxon>
        <taxon>Streptosporangiaceae</taxon>
        <taxon>Streptosporangium</taxon>
    </lineage>
</organism>
<accession>A0A7W7VL27</accession>
<dbReference type="GO" id="GO:0016757">
    <property type="term" value="F:glycosyltransferase activity"/>
    <property type="evidence" value="ECO:0007669"/>
    <property type="project" value="UniProtKB-KW"/>
</dbReference>
<dbReference type="RefSeq" id="WP_184713014.1">
    <property type="nucleotide sequence ID" value="NZ_JACHJP010000001.1"/>
</dbReference>
<name>A0A7W7VL27_9ACTN</name>
<dbReference type="PANTHER" id="PTHR47505:SF1">
    <property type="entry name" value="DNA UTILIZATION PROTEIN YHGH"/>
    <property type="match status" value="1"/>
</dbReference>
<dbReference type="Proteomes" id="UP000552644">
    <property type="component" value="Unassembled WGS sequence"/>
</dbReference>
<keyword evidence="1" id="KW-0328">Glycosyltransferase</keyword>
<protein>
    <submittedName>
        <fullName evidence="1">Putative amidophosphoribosyltransferase</fullName>
    </submittedName>
</protein>
<dbReference type="Gene3D" id="3.40.50.2020">
    <property type="match status" value="1"/>
</dbReference>
<sequence>MPTALLDLVLPPRCAGCDAAGALVCPRCAALLHGAPERRTPDPAPPGLPECWSAADYTGAVRRALLAYKEHGRTALAAPLAGALALAVAEGAGRRPVVLVPVPSSRLAGRRRGHDPVSRLADLAAAYLRAAGWPATAERLLLQRRRVADQAGLSSSQRAANLSEAFRVTAGRNVAVPRSWGGAGAVVLVDDIVTTGATLAEAARALGAAGITAPLAATVAATRRWERPSGRHRG</sequence>
<dbReference type="AlphaFoldDB" id="A0A7W7VL27"/>
<dbReference type="EMBL" id="JACHJP010000001">
    <property type="protein sequence ID" value="MBB4914341.1"/>
    <property type="molecule type" value="Genomic_DNA"/>
</dbReference>
<keyword evidence="2" id="KW-1185">Reference proteome</keyword>